<keyword evidence="3" id="KW-1185">Reference proteome</keyword>
<evidence type="ECO:0000313" key="2">
    <source>
        <dbReference type="EMBL" id="KZZ94202.1"/>
    </source>
</evidence>
<sequence length="209" mass="23374">MGPLRGRTKVPARKNDEGGEAEGKAIALVAQDNPAEVKAPTLSAVRTETAPSLDTVSFERVVVSKVHPVRTTNVSWSTTQNNQARDIYHRLRYLRVVRCYPFYMELDHALGDGELGADLGVSDRTNICFRLQQAMPELNKAKEQLKRLHRYTADDCLDESEIEILKAGSKKVTDGNLVTVKPTNQCRKGLRLQYVLLNKAHVARRTFGT</sequence>
<reference evidence="2 3" key="1">
    <citation type="journal article" date="2016" name="Genome Biol. Evol.">
        <title>Divergent and convergent evolution of fungal pathogenicity.</title>
        <authorList>
            <person name="Shang Y."/>
            <person name="Xiao G."/>
            <person name="Zheng P."/>
            <person name="Cen K."/>
            <person name="Zhan S."/>
            <person name="Wang C."/>
        </authorList>
    </citation>
    <scope>NUCLEOTIDE SEQUENCE [LARGE SCALE GENOMIC DNA]</scope>
    <source>
        <strain evidence="2 3">RCEF 2490</strain>
    </source>
</reference>
<proteinExistence type="predicted"/>
<name>A0A168AQA6_9HYPO</name>
<dbReference type="EMBL" id="AZGY01000011">
    <property type="protein sequence ID" value="KZZ94202.1"/>
    <property type="molecule type" value="Genomic_DNA"/>
</dbReference>
<feature type="compositionally biased region" description="Basic and acidic residues" evidence="1">
    <location>
        <begin position="13"/>
        <end position="22"/>
    </location>
</feature>
<gene>
    <name evidence="2" type="ORF">AAL_05169</name>
</gene>
<protein>
    <submittedName>
        <fullName evidence="2">Uncharacterized protein</fullName>
    </submittedName>
</protein>
<evidence type="ECO:0000256" key="1">
    <source>
        <dbReference type="SAM" id="MobiDB-lite"/>
    </source>
</evidence>
<organism evidence="2 3">
    <name type="scientific">Moelleriella libera RCEF 2490</name>
    <dbReference type="NCBI Taxonomy" id="1081109"/>
    <lineage>
        <taxon>Eukaryota</taxon>
        <taxon>Fungi</taxon>
        <taxon>Dikarya</taxon>
        <taxon>Ascomycota</taxon>
        <taxon>Pezizomycotina</taxon>
        <taxon>Sordariomycetes</taxon>
        <taxon>Hypocreomycetidae</taxon>
        <taxon>Hypocreales</taxon>
        <taxon>Clavicipitaceae</taxon>
        <taxon>Moelleriella</taxon>
    </lineage>
</organism>
<dbReference type="AlphaFoldDB" id="A0A168AQA6"/>
<dbReference type="Proteomes" id="UP000078544">
    <property type="component" value="Unassembled WGS sequence"/>
</dbReference>
<evidence type="ECO:0000313" key="3">
    <source>
        <dbReference type="Proteomes" id="UP000078544"/>
    </source>
</evidence>
<feature type="compositionally biased region" description="Basic residues" evidence="1">
    <location>
        <begin position="1"/>
        <end position="12"/>
    </location>
</feature>
<accession>A0A168AQA6</accession>
<comment type="caution">
    <text evidence="2">The sequence shown here is derived from an EMBL/GenBank/DDBJ whole genome shotgun (WGS) entry which is preliminary data.</text>
</comment>
<feature type="region of interest" description="Disordered" evidence="1">
    <location>
        <begin position="1"/>
        <end position="22"/>
    </location>
</feature>